<dbReference type="EMBL" id="CP014224">
    <property type="protein sequence ID" value="ANW96303.1"/>
    <property type="molecule type" value="Genomic_DNA"/>
</dbReference>
<dbReference type="SUPFAM" id="SSF53448">
    <property type="entry name" value="Nucleotide-diphospho-sugar transferases"/>
    <property type="match status" value="1"/>
</dbReference>
<dbReference type="CDD" id="cd02513">
    <property type="entry name" value="CMP-NeuAc_Synthase"/>
    <property type="match status" value="1"/>
</dbReference>
<dbReference type="AlphaFoldDB" id="A0A1B1Y6B0"/>
<protein>
    <recommendedName>
        <fullName evidence="3">Acylneuraminate cytidylyltransferase</fullName>
    </recommendedName>
</protein>
<dbReference type="OrthoDB" id="9805604at2"/>
<evidence type="ECO:0008006" key="3">
    <source>
        <dbReference type="Google" id="ProtNLM"/>
    </source>
</evidence>
<dbReference type="Pfam" id="PF02348">
    <property type="entry name" value="CTP_transf_3"/>
    <property type="match status" value="1"/>
</dbReference>
<dbReference type="Proteomes" id="UP000092967">
    <property type="component" value="Chromosome"/>
</dbReference>
<dbReference type="STRING" id="1790137.AXE80_08440"/>
<reference evidence="1 2" key="1">
    <citation type="submission" date="2016-02" db="EMBL/GenBank/DDBJ databases">
        <authorList>
            <person name="Wen L."/>
            <person name="He K."/>
            <person name="Yang H."/>
        </authorList>
    </citation>
    <scope>NUCLEOTIDE SEQUENCE [LARGE SCALE GENOMIC DNA]</scope>
    <source>
        <strain evidence="1 2">CZ1127</strain>
    </source>
</reference>
<dbReference type="PANTHER" id="PTHR21485:SF6">
    <property type="entry name" value="N-ACYLNEURAMINATE CYTIDYLYLTRANSFERASE-RELATED"/>
    <property type="match status" value="1"/>
</dbReference>
<dbReference type="Gene3D" id="3.90.550.10">
    <property type="entry name" value="Spore Coat Polysaccharide Biosynthesis Protein SpsA, Chain A"/>
    <property type="match status" value="1"/>
</dbReference>
<accession>A0A1B1Y6B0</accession>
<dbReference type="RefSeq" id="WP_068826287.1">
    <property type="nucleotide sequence ID" value="NZ_CP014224.1"/>
</dbReference>
<keyword evidence="2" id="KW-1185">Reference proteome</keyword>
<evidence type="ECO:0000313" key="1">
    <source>
        <dbReference type="EMBL" id="ANW96303.1"/>
    </source>
</evidence>
<organism evidence="1 2">
    <name type="scientific">Wenyingzhuangia fucanilytica</name>
    <dbReference type="NCBI Taxonomy" id="1790137"/>
    <lineage>
        <taxon>Bacteria</taxon>
        <taxon>Pseudomonadati</taxon>
        <taxon>Bacteroidota</taxon>
        <taxon>Flavobacteriia</taxon>
        <taxon>Flavobacteriales</taxon>
        <taxon>Flavobacteriaceae</taxon>
        <taxon>Wenyingzhuangia</taxon>
    </lineage>
</organism>
<dbReference type="GO" id="GO:0008781">
    <property type="term" value="F:N-acylneuraminate cytidylyltransferase activity"/>
    <property type="evidence" value="ECO:0007669"/>
    <property type="project" value="TreeGrafter"/>
</dbReference>
<name>A0A1B1Y6B0_9FLAO</name>
<dbReference type="PANTHER" id="PTHR21485">
    <property type="entry name" value="HAD SUPERFAMILY MEMBERS CMAS AND KDSC"/>
    <property type="match status" value="1"/>
</dbReference>
<dbReference type="InterPro" id="IPR003329">
    <property type="entry name" value="Cytidylyl_trans"/>
</dbReference>
<dbReference type="InterPro" id="IPR050793">
    <property type="entry name" value="CMP-NeuNAc_synthase"/>
</dbReference>
<dbReference type="InterPro" id="IPR029044">
    <property type="entry name" value="Nucleotide-diphossugar_trans"/>
</dbReference>
<evidence type="ECO:0000313" key="2">
    <source>
        <dbReference type="Proteomes" id="UP000092967"/>
    </source>
</evidence>
<sequence length="230" mass="26194">MKILGIIPARGGSKGVPRKNIRLVDRQPLISYTIEQAKKARLLTDIIVSTDSDEIIEVANQYGCVALKRNTENAQDTSKIEDAIIEVLTSLKTEYDCIVLLQPTAPIREVEDIDNVIQMFLEDANLECVVSVVELEDIHPARMYHVIEDRSMLALDKELESKRRQDLTPVFLRNGAIYAVKTTAFLKDKKIILPNKKAYIMPESKWANVDTERDFLLTEVLIKEWKKGKL</sequence>
<proteinExistence type="predicted"/>
<gene>
    <name evidence="1" type="ORF">AXE80_08440</name>
</gene>
<dbReference type="KEGG" id="wfu:AXE80_08440"/>